<evidence type="ECO:0000256" key="2">
    <source>
        <dbReference type="ARBA" id="ARBA00022782"/>
    </source>
</evidence>
<keyword evidence="5" id="KW-0804">Transcription</keyword>
<evidence type="ECO:0000256" key="7">
    <source>
        <dbReference type="SAM" id="MobiDB-lite"/>
    </source>
</evidence>
<feature type="compositionally biased region" description="Low complexity" evidence="7">
    <location>
        <begin position="70"/>
        <end position="86"/>
    </location>
</feature>
<dbReference type="Pfam" id="PF00010">
    <property type="entry name" value="HLH"/>
    <property type="match status" value="1"/>
</dbReference>
<evidence type="ECO:0000256" key="4">
    <source>
        <dbReference type="ARBA" id="ARBA00023125"/>
    </source>
</evidence>
<keyword evidence="6" id="KW-0539">Nucleus</keyword>
<reference evidence="10" key="1">
    <citation type="submission" date="2016-11" db="UniProtKB">
        <authorList>
            <consortium name="WormBaseParasite"/>
        </authorList>
    </citation>
    <scope>IDENTIFICATION</scope>
</reference>
<keyword evidence="1" id="KW-0217">Developmental protein</keyword>
<keyword evidence="4" id="KW-0238">DNA-binding</keyword>
<dbReference type="InterPro" id="IPR050283">
    <property type="entry name" value="E-box_TF_Regulators"/>
</dbReference>
<dbReference type="GO" id="GO:0000977">
    <property type="term" value="F:RNA polymerase II transcription regulatory region sequence-specific DNA binding"/>
    <property type="evidence" value="ECO:0007669"/>
    <property type="project" value="TreeGrafter"/>
</dbReference>
<accession>A0A1I8FMR5</accession>
<sequence length="244" mass="28065">WPRRGWPTTQREAPAVEHLRQTVWRQRGTPRASGKGGTESNQRHSRGLMRQRRSLEPRFKLPKRKRSGCSDAASHSAASDAYDDSGSSARMMANVRERQRTQSLNKAYEELRRIIPTLPSDKLSKIQTLRLATRYIDFLSTVLRCGEDADDQQYQHQHPYHYHQQFHHLSAAAHHHQHQPGFFGDRRLQHRLWTAAARFLLPRLRLPPPRRPLHAASGAGGGDRLGYAIRSLANGRRLEVDWTA</sequence>
<dbReference type="SUPFAM" id="SSF47459">
    <property type="entry name" value="HLH, helix-loop-helix DNA-binding domain"/>
    <property type="match status" value="1"/>
</dbReference>
<keyword evidence="2" id="KW-0221">Differentiation</keyword>
<keyword evidence="3" id="KW-0805">Transcription regulation</keyword>
<dbReference type="WBParaSite" id="maker-unitig_41147-snap-gene-0.1-mRNA-1">
    <property type="protein sequence ID" value="maker-unitig_41147-snap-gene-0.1-mRNA-1"/>
    <property type="gene ID" value="maker-unitig_41147-snap-gene-0.1"/>
</dbReference>
<evidence type="ECO:0000313" key="10">
    <source>
        <dbReference type="WBParaSite" id="maker-unitig_41147-snap-gene-0.1-mRNA-1"/>
    </source>
</evidence>
<evidence type="ECO:0000256" key="5">
    <source>
        <dbReference type="ARBA" id="ARBA00023163"/>
    </source>
</evidence>
<evidence type="ECO:0000259" key="8">
    <source>
        <dbReference type="PROSITE" id="PS50888"/>
    </source>
</evidence>
<dbReference type="SMART" id="SM00353">
    <property type="entry name" value="HLH"/>
    <property type="match status" value="1"/>
</dbReference>
<dbReference type="PANTHER" id="PTHR23349">
    <property type="entry name" value="BASIC HELIX-LOOP-HELIX TRANSCRIPTION FACTOR, TWIST"/>
    <property type="match status" value="1"/>
</dbReference>
<name>A0A1I8FMR5_9PLAT</name>
<dbReference type="GO" id="GO:0046983">
    <property type="term" value="F:protein dimerization activity"/>
    <property type="evidence" value="ECO:0007669"/>
    <property type="project" value="InterPro"/>
</dbReference>
<protein>
    <submittedName>
        <fullName evidence="10">BHLH domain-containing protein</fullName>
    </submittedName>
</protein>
<feature type="compositionally biased region" description="Basic residues" evidence="7">
    <location>
        <begin position="43"/>
        <end position="52"/>
    </location>
</feature>
<dbReference type="InterPro" id="IPR036638">
    <property type="entry name" value="HLH_DNA-bd_sf"/>
</dbReference>
<organism evidence="9 10">
    <name type="scientific">Macrostomum lignano</name>
    <dbReference type="NCBI Taxonomy" id="282301"/>
    <lineage>
        <taxon>Eukaryota</taxon>
        <taxon>Metazoa</taxon>
        <taxon>Spiralia</taxon>
        <taxon>Lophotrochozoa</taxon>
        <taxon>Platyhelminthes</taxon>
        <taxon>Rhabditophora</taxon>
        <taxon>Macrostomorpha</taxon>
        <taxon>Macrostomida</taxon>
        <taxon>Macrostomidae</taxon>
        <taxon>Macrostomum</taxon>
    </lineage>
</organism>
<dbReference type="GO" id="GO:0030154">
    <property type="term" value="P:cell differentiation"/>
    <property type="evidence" value="ECO:0007669"/>
    <property type="project" value="UniProtKB-KW"/>
</dbReference>
<feature type="domain" description="BHLH" evidence="8">
    <location>
        <begin position="88"/>
        <end position="139"/>
    </location>
</feature>
<evidence type="ECO:0000313" key="9">
    <source>
        <dbReference type="Proteomes" id="UP000095280"/>
    </source>
</evidence>
<dbReference type="GO" id="GO:0000981">
    <property type="term" value="F:DNA-binding transcription factor activity, RNA polymerase II-specific"/>
    <property type="evidence" value="ECO:0007669"/>
    <property type="project" value="TreeGrafter"/>
</dbReference>
<feature type="region of interest" description="Disordered" evidence="7">
    <location>
        <begin position="1"/>
        <end position="86"/>
    </location>
</feature>
<dbReference type="InterPro" id="IPR011598">
    <property type="entry name" value="bHLH_dom"/>
</dbReference>
<evidence type="ECO:0000256" key="3">
    <source>
        <dbReference type="ARBA" id="ARBA00023015"/>
    </source>
</evidence>
<keyword evidence="9" id="KW-1185">Reference proteome</keyword>
<proteinExistence type="predicted"/>
<dbReference type="PANTHER" id="PTHR23349:SF50">
    <property type="entry name" value="PROTEIN TWIST"/>
    <property type="match status" value="1"/>
</dbReference>
<dbReference type="PROSITE" id="PS50888">
    <property type="entry name" value="BHLH"/>
    <property type="match status" value="1"/>
</dbReference>
<dbReference type="Gene3D" id="4.10.280.10">
    <property type="entry name" value="Helix-loop-helix DNA-binding domain"/>
    <property type="match status" value="1"/>
</dbReference>
<evidence type="ECO:0000256" key="1">
    <source>
        <dbReference type="ARBA" id="ARBA00022473"/>
    </source>
</evidence>
<evidence type="ECO:0000256" key="6">
    <source>
        <dbReference type="ARBA" id="ARBA00023242"/>
    </source>
</evidence>
<dbReference type="Proteomes" id="UP000095280">
    <property type="component" value="Unplaced"/>
</dbReference>
<dbReference type="AlphaFoldDB" id="A0A1I8FMR5"/>